<dbReference type="VEuPathDB" id="CryptoDB:Cvel_654"/>
<dbReference type="AlphaFoldDB" id="A0A0G4GHG7"/>
<feature type="transmembrane region" description="Helical" evidence="2">
    <location>
        <begin position="185"/>
        <end position="216"/>
    </location>
</feature>
<evidence type="ECO:0000256" key="1">
    <source>
        <dbReference type="SAM" id="MobiDB-lite"/>
    </source>
</evidence>
<feature type="transmembrane region" description="Helical" evidence="2">
    <location>
        <begin position="39"/>
        <end position="61"/>
    </location>
</feature>
<organism evidence="3">
    <name type="scientific">Chromera velia CCMP2878</name>
    <dbReference type="NCBI Taxonomy" id="1169474"/>
    <lineage>
        <taxon>Eukaryota</taxon>
        <taxon>Sar</taxon>
        <taxon>Alveolata</taxon>
        <taxon>Colpodellida</taxon>
        <taxon>Chromeraceae</taxon>
        <taxon>Chromera</taxon>
    </lineage>
</organism>
<accession>A0A0G4GHG7</accession>
<reference evidence="3" key="1">
    <citation type="submission" date="2014-11" db="EMBL/GenBank/DDBJ databases">
        <authorList>
            <person name="Otto D Thomas"/>
            <person name="Naeem Raeece"/>
        </authorList>
    </citation>
    <scope>NUCLEOTIDE SEQUENCE</scope>
</reference>
<keyword evidence="2" id="KW-1133">Transmembrane helix</keyword>
<feature type="transmembrane region" description="Helical" evidence="2">
    <location>
        <begin position="155"/>
        <end position="179"/>
    </location>
</feature>
<feature type="transmembrane region" description="Helical" evidence="2">
    <location>
        <begin position="241"/>
        <end position="274"/>
    </location>
</feature>
<dbReference type="EMBL" id="CDMZ01001215">
    <property type="protein sequence ID" value="CEM29175.1"/>
    <property type="molecule type" value="Genomic_DNA"/>
</dbReference>
<keyword evidence="2" id="KW-0812">Transmembrane</keyword>
<sequence>MLGTSPRDFPSSQRRYELLYSFRAAEAVKTAYSLLDWKLVLGVSLPMFFTLAVNFSSQFMLLHAVANQPTQDSVSDGSAQGPKPRPDNLPGAVMHASFIMLFGQLGTIFFTSFVYVGLYRYISEKQENGFGQTPSLSRVFSGCSPCQTFWKAVGLCFSMGGIAILSILATFSVAGSFLLLGKGVFAMVCVCAYLFLAFVFFPLLSFAASLAIALLVKERCRGVCEAIGVAFKVVSHNFSKVYCFVLSYMVLFMLAGLVVGILSGIVVGVVSAFFAGGHSILPVLVAIACEILALFLLIPVCVVTMMVAALAVTAELESLDLPPNPLSGGSARSNEGVRMVAMQSQSAGDAAAVSVAAHPQTAGPYSAEYTFRDGPQVPLVEGASRGQTEEGRRQGGYEIPV</sequence>
<feature type="transmembrane region" description="Helical" evidence="2">
    <location>
        <begin position="280"/>
        <end position="312"/>
    </location>
</feature>
<feature type="region of interest" description="Disordered" evidence="1">
    <location>
        <begin position="378"/>
        <end position="401"/>
    </location>
</feature>
<keyword evidence="2" id="KW-0472">Membrane</keyword>
<evidence type="ECO:0000313" key="3">
    <source>
        <dbReference type="EMBL" id="CEM29175.1"/>
    </source>
</evidence>
<feature type="transmembrane region" description="Helical" evidence="2">
    <location>
        <begin position="92"/>
        <end position="118"/>
    </location>
</feature>
<proteinExistence type="predicted"/>
<name>A0A0G4GHG7_9ALVE</name>
<gene>
    <name evidence="3" type="ORF">Cvel_654</name>
</gene>
<protein>
    <submittedName>
        <fullName evidence="3">Uncharacterized protein</fullName>
    </submittedName>
</protein>
<evidence type="ECO:0000256" key="2">
    <source>
        <dbReference type="SAM" id="Phobius"/>
    </source>
</evidence>